<dbReference type="RefSeq" id="WP_117284379.1">
    <property type="nucleotide sequence ID" value="NZ_JAMTCE010000006.1"/>
</dbReference>
<sequence>MKRNIELIRRRGDAELTAQMLAGDHAAAMRLLRAVADGTADPDPRGHGEAEKVTRAALKHAGLLKGMNEVTDLGEKWLAYWEMDVHDPDEMCRKLAEGRLKAPVDYLVETSVRLLIATPGAEDVKYIPKGWDCI</sequence>
<dbReference type="EMBL" id="QICA01000009">
    <property type="protein sequence ID" value="RNL37906.1"/>
    <property type="molecule type" value="Genomic_DNA"/>
</dbReference>
<name>A0A3N0AUC6_9ACTN</name>
<proteinExistence type="predicted"/>
<dbReference type="AlphaFoldDB" id="A0A3N0AUC6"/>
<dbReference type="Proteomes" id="UP000278327">
    <property type="component" value="Unassembled WGS sequence"/>
</dbReference>
<reference evidence="1 2" key="1">
    <citation type="journal article" date="2019" name="Microbiol. Resour. Announc.">
        <title>Draft Genome Sequences of Type Strains of Gordonibacter faecihominis, Paraeggerthella hongkongensis, Parvibacter caecicola,Slackia equolifaciens, Slackia faecicanis, and Slackia isoflavoniconvertens.</title>
        <authorList>
            <person name="Danylec N."/>
            <person name="Stoll D.A."/>
            <person name="Dotsch A."/>
            <person name="Huch M."/>
        </authorList>
    </citation>
    <scope>NUCLEOTIDE SEQUENCE [LARGE SCALE GENOMIC DNA]</scope>
    <source>
        <strain evidence="1 2">DSM 18785</strain>
    </source>
</reference>
<protein>
    <submittedName>
        <fullName evidence="1">Uncharacterized protein</fullName>
    </submittedName>
</protein>
<evidence type="ECO:0000313" key="1">
    <source>
        <dbReference type="EMBL" id="RNL37906.1"/>
    </source>
</evidence>
<gene>
    <name evidence="1" type="ORF">DMP10_06490</name>
</gene>
<accession>A0A3N0AUC6</accession>
<evidence type="ECO:0000313" key="2">
    <source>
        <dbReference type="Proteomes" id="UP000278327"/>
    </source>
</evidence>
<comment type="caution">
    <text evidence="1">The sequence shown here is derived from an EMBL/GenBank/DDBJ whole genome shotgun (WGS) entry which is preliminary data.</text>
</comment>
<organism evidence="1 2">
    <name type="scientific">Adlercreutzia equolifaciens subsp. celatus DSM 18785</name>
    <dbReference type="NCBI Taxonomy" id="1121021"/>
    <lineage>
        <taxon>Bacteria</taxon>
        <taxon>Bacillati</taxon>
        <taxon>Actinomycetota</taxon>
        <taxon>Coriobacteriia</taxon>
        <taxon>Eggerthellales</taxon>
        <taxon>Eggerthellaceae</taxon>
        <taxon>Adlercreutzia</taxon>
    </lineage>
</organism>
<keyword evidence="2" id="KW-1185">Reference proteome</keyword>